<dbReference type="AlphaFoldDB" id="A0A6N6JC04"/>
<evidence type="ECO:0000313" key="16">
    <source>
        <dbReference type="EMBL" id="GFE63537.1"/>
    </source>
</evidence>
<dbReference type="GO" id="GO:0033202">
    <property type="term" value="C:DNA helicase complex"/>
    <property type="evidence" value="ECO:0007669"/>
    <property type="project" value="TreeGrafter"/>
</dbReference>
<evidence type="ECO:0000256" key="2">
    <source>
        <dbReference type="ARBA" id="ARBA00022741"/>
    </source>
</evidence>
<evidence type="ECO:0000256" key="13">
    <source>
        <dbReference type="PROSITE-ProRule" id="PRU00560"/>
    </source>
</evidence>
<dbReference type="CDD" id="cd18807">
    <property type="entry name" value="SF1_C_UvrD"/>
    <property type="match status" value="1"/>
</dbReference>
<protein>
    <recommendedName>
        <fullName evidence="10">DNA 3'-5' helicase</fullName>
        <ecNumber evidence="10">5.6.2.4</ecNumber>
    </recommendedName>
    <alternativeName>
        <fullName evidence="11">DNA 3'-5' helicase II</fullName>
    </alternativeName>
</protein>
<keyword evidence="7" id="KW-0413">Isomerase</keyword>
<dbReference type="OrthoDB" id="9806690at2"/>
<dbReference type="EMBL" id="BLJE01000001">
    <property type="protein sequence ID" value="GFE63537.1"/>
    <property type="molecule type" value="Genomic_DNA"/>
</dbReference>
<dbReference type="GO" id="GO:0009314">
    <property type="term" value="P:response to radiation"/>
    <property type="evidence" value="ECO:0007669"/>
    <property type="project" value="UniProtKB-ARBA"/>
</dbReference>
<dbReference type="InterPro" id="IPR014016">
    <property type="entry name" value="UvrD-like_ATP-bd"/>
</dbReference>
<dbReference type="InterPro" id="IPR013986">
    <property type="entry name" value="DExx_box_DNA_helicase_dom_sf"/>
</dbReference>
<keyword evidence="5 13" id="KW-0067">ATP-binding</keyword>
<evidence type="ECO:0000256" key="12">
    <source>
        <dbReference type="ARBA" id="ARBA00048988"/>
    </source>
</evidence>
<evidence type="ECO:0000256" key="11">
    <source>
        <dbReference type="ARBA" id="ARBA00034923"/>
    </source>
</evidence>
<feature type="binding site" evidence="13">
    <location>
        <begin position="52"/>
        <end position="59"/>
    </location>
    <ligand>
        <name>ATP</name>
        <dbReference type="ChEBI" id="CHEBI:30616"/>
    </ligand>
</feature>
<dbReference type="PANTHER" id="PTHR11070">
    <property type="entry name" value="UVRD / RECB / PCRA DNA HELICASE FAMILY MEMBER"/>
    <property type="match status" value="1"/>
</dbReference>
<proteinExistence type="inferred from homology"/>
<dbReference type="GO" id="GO:0005829">
    <property type="term" value="C:cytosol"/>
    <property type="evidence" value="ECO:0007669"/>
    <property type="project" value="TreeGrafter"/>
</dbReference>
<keyword evidence="3 13" id="KW-0378">Hydrolase</keyword>
<comment type="catalytic activity">
    <reaction evidence="12">
        <text>ATP + H2O = ADP + phosphate + H(+)</text>
        <dbReference type="Rhea" id="RHEA:13065"/>
        <dbReference type="ChEBI" id="CHEBI:15377"/>
        <dbReference type="ChEBI" id="CHEBI:15378"/>
        <dbReference type="ChEBI" id="CHEBI:30616"/>
        <dbReference type="ChEBI" id="CHEBI:43474"/>
        <dbReference type="ChEBI" id="CHEBI:456216"/>
        <dbReference type="EC" id="5.6.2.4"/>
    </reaction>
</comment>
<evidence type="ECO:0000259" key="14">
    <source>
        <dbReference type="PROSITE" id="PS51198"/>
    </source>
</evidence>
<dbReference type="RefSeq" id="WP_159804464.1">
    <property type="nucleotide sequence ID" value="NZ_BLJE01000001.1"/>
</dbReference>
<dbReference type="SUPFAM" id="SSF52540">
    <property type="entry name" value="P-loop containing nucleoside triphosphate hydrolases"/>
    <property type="match status" value="1"/>
</dbReference>
<dbReference type="Pfam" id="PF13361">
    <property type="entry name" value="UvrD_C"/>
    <property type="match status" value="2"/>
</dbReference>
<dbReference type="InterPro" id="IPR000212">
    <property type="entry name" value="DNA_helicase_UvrD/REP"/>
</dbReference>
<evidence type="ECO:0000256" key="1">
    <source>
        <dbReference type="ARBA" id="ARBA00009922"/>
    </source>
</evidence>
<evidence type="ECO:0000313" key="17">
    <source>
        <dbReference type="Proteomes" id="UP000436822"/>
    </source>
</evidence>
<dbReference type="InterPro" id="IPR014017">
    <property type="entry name" value="DNA_helicase_UvrD-like_C"/>
</dbReference>
<evidence type="ECO:0000256" key="4">
    <source>
        <dbReference type="ARBA" id="ARBA00022806"/>
    </source>
</evidence>
<keyword evidence="2 13" id="KW-0547">Nucleotide-binding</keyword>
<keyword evidence="4 13" id="KW-0347">Helicase</keyword>
<dbReference type="PANTHER" id="PTHR11070:SF2">
    <property type="entry name" value="ATP-DEPENDENT DNA HELICASE SRS2"/>
    <property type="match status" value="1"/>
</dbReference>
<reference evidence="16 17" key="1">
    <citation type="submission" date="2019-12" db="EMBL/GenBank/DDBJ databases">
        <title>Litoreibacter badius sp. nov., a novel bacteriochlorophyll a-containing bacterium in the genus Litoreibacter.</title>
        <authorList>
            <person name="Kanamuro M."/>
            <person name="Takabe Y."/>
            <person name="Mori K."/>
            <person name="Takaichi S."/>
            <person name="Hanada S."/>
        </authorList>
    </citation>
    <scope>NUCLEOTIDE SEQUENCE [LARGE SCALE GENOMIC DNA]</scope>
    <source>
        <strain evidence="16 17">K6</strain>
    </source>
</reference>
<evidence type="ECO:0000256" key="6">
    <source>
        <dbReference type="ARBA" id="ARBA00023125"/>
    </source>
</evidence>
<dbReference type="GO" id="GO:0003677">
    <property type="term" value="F:DNA binding"/>
    <property type="evidence" value="ECO:0007669"/>
    <property type="project" value="UniProtKB-KW"/>
</dbReference>
<name>A0A6N6JC04_9RHOB</name>
<dbReference type="Pfam" id="PF00580">
    <property type="entry name" value="UvrD-helicase"/>
    <property type="match status" value="1"/>
</dbReference>
<organism evidence="16 17">
    <name type="scientific">Litoreibacter roseus</name>
    <dbReference type="NCBI Taxonomy" id="2601869"/>
    <lineage>
        <taxon>Bacteria</taxon>
        <taxon>Pseudomonadati</taxon>
        <taxon>Pseudomonadota</taxon>
        <taxon>Alphaproteobacteria</taxon>
        <taxon>Rhodobacterales</taxon>
        <taxon>Roseobacteraceae</taxon>
        <taxon>Litoreibacter</taxon>
    </lineage>
</organism>
<dbReference type="FunFam" id="1.10.486.10:FF:000003">
    <property type="entry name" value="ATP-dependent DNA helicase"/>
    <property type="match status" value="1"/>
</dbReference>
<feature type="domain" description="UvrD-like helicase ATP-binding" evidence="14">
    <location>
        <begin position="31"/>
        <end position="311"/>
    </location>
</feature>
<comment type="catalytic activity">
    <reaction evidence="9">
        <text>Couples ATP hydrolysis with the unwinding of duplex DNA by translocating in the 3'-5' direction.</text>
        <dbReference type="EC" id="5.6.2.4"/>
    </reaction>
</comment>
<dbReference type="GO" id="GO:0000725">
    <property type="term" value="P:recombinational repair"/>
    <property type="evidence" value="ECO:0007669"/>
    <property type="project" value="TreeGrafter"/>
</dbReference>
<feature type="domain" description="UvrD-like helicase C-terminal" evidence="15">
    <location>
        <begin position="312"/>
        <end position="586"/>
    </location>
</feature>
<comment type="similarity">
    <text evidence="1">Belongs to the helicase family. UvrD subfamily.</text>
</comment>
<evidence type="ECO:0000256" key="3">
    <source>
        <dbReference type="ARBA" id="ARBA00022801"/>
    </source>
</evidence>
<dbReference type="Gene3D" id="1.10.10.160">
    <property type="match status" value="1"/>
</dbReference>
<evidence type="ECO:0000256" key="10">
    <source>
        <dbReference type="ARBA" id="ARBA00034808"/>
    </source>
</evidence>
<dbReference type="PROSITE" id="PS51217">
    <property type="entry name" value="UVRD_HELICASE_CTER"/>
    <property type="match status" value="1"/>
</dbReference>
<dbReference type="InterPro" id="IPR027417">
    <property type="entry name" value="P-loop_NTPase"/>
</dbReference>
<evidence type="ECO:0000256" key="9">
    <source>
        <dbReference type="ARBA" id="ARBA00034617"/>
    </source>
</evidence>
<dbReference type="FunFam" id="3.40.50.300:FF:001890">
    <property type="entry name" value="DNA helicase"/>
    <property type="match status" value="1"/>
</dbReference>
<dbReference type="EC" id="5.6.2.4" evidence="10"/>
<dbReference type="GO" id="GO:0016787">
    <property type="term" value="F:hydrolase activity"/>
    <property type="evidence" value="ECO:0007669"/>
    <property type="project" value="UniProtKB-UniRule"/>
</dbReference>
<dbReference type="Pfam" id="PF21196">
    <property type="entry name" value="PcrA_UvrD_tudor"/>
    <property type="match status" value="1"/>
</dbReference>
<dbReference type="CDD" id="cd17932">
    <property type="entry name" value="DEXQc_UvrD"/>
    <property type="match status" value="1"/>
</dbReference>
<dbReference type="Proteomes" id="UP000436822">
    <property type="component" value="Unassembled WGS sequence"/>
</dbReference>
<evidence type="ECO:0000259" key="15">
    <source>
        <dbReference type="PROSITE" id="PS51217"/>
    </source>
</evidence>
<dbReference type="Gene3D" id="1.10.486.10">
    <property type="entry name" value="PCRA, domain 4"/>
    <property type="match status" value="1"/>
</dbReference>
<sequence>MSTFDDADAFEAAVTPLSQRAMSARAAPYLDDLNPAQREAVETLDGPVLMLAGAGTGKTKALTTRIAHLLTTGRARSNEILAVTFTNKAAREMKNRVGRLLGEAVEGVPWLGTFHAIGVKLLRRHAELVGLKSNFTILDTDDQLRLLKQLIAAENIDEKRWPPRMLSGLIDGWKNRAYTPESLPASEAGAFNHRGGELYAQYQDRLKTLNAVDFGDLLLHMVTIFQQNDDVLAQYQRWFKYILVDEYQDTNVAQYMWLRLLASGHKNICCVGDDDQSIYGWRGAEVGNILRFEKDFEGAKVVRLEQNYRSTEHILGAASGVIEANKGRLGKTLFTEAKGGEKVRLIGHWDGEEEARWIGEEIEAMQSGTRGMHPFSLNQMAILVRASHQMRAFEDRFLTIGLPYRVIGGPRFYERLEIRDAMAYFRLVVSSDDDLAFERIVNTPKRGLGDKAQQKIQMMARTNGVSLFEGAKLLLAAKGLTGKGAAELQKLVDGLDRWGRIQRGTEMSHIELAEMVLEESGYTEMWQNDKTPEAPGRLDNLKELIKALEQFENLQGFLEHIALVMDNDSEDAAEKVSVMTLHAAKGLEFPAVFLPGWEDGLFPSQRSMDESGLKGLEEERRLAYVGITRAEEVCTISFAGNRRVYGQWQSSMPSRFIDELPEEHVEVLTPPGLYGHQGGNAATASPVMAALGESDLQEKAANANVYNSPGWRRLQERQTRRGMSQPRESANIVIDAQAISAFTVGDRVFHQKFGYGEVAAIEGDKLDVAFDKAGTKKVVSKFIVAAESAGDVPF</sequence>
<comment type="function">
    <text evidence="8">Has both ATPase and helicase activities. Unwinds DNA duplexes with 3' to 5' polarity with respect to the bound strand and initiates unwinding most effectively when a single-stranded region is present. Involved in the post-incision events of nucleotide excision repair and methyl-directed mismatch repair.</text>
</comment>
<keyword evidence="17" id="KW-1185">Reference proteome</keyword>
<dbReference type="GO" id="GO:0005524">
    <property type="term" value="F:ATP binding"/>
    <property type="evidence" value="ECO:0007669"/>
    <property type="project" value="UniProtKB-UniRule"/>
</dbReference>
<gene>
    <name evidence="16" type="ORF">KIN_06110</name>
</gene>
<evidence type="ECO:0000256" key="7">
    <source>
        <dbReference type="ARBA" id="ARBA00023235"/>
    </source>
</evidence>
<dbReference type="FunFam" id="1.10.10.160:FF:000001">
    <property type="entry name" value="ATP-dependent DNA helicase"/>
    <property type="match status" value="1"/>
</dbReference>
<dbReference type="PROSITE" id="PS51198">
    <property type="entry name" value="UVRD_HELICASE_ATP_BIND"/>
    <property type="match status" value="1"/>
</dbReference>
<evidence type="ECO:0000256" key="5">
    <source>
        <dbReference type="ARBA" id="ARBA00022840"/>
    </source>
</evidence>
<accession>A0A6N6JC04</accession>
<comment type="caution">
    <text evidence="16">The sequence shown here is derived from an EMBL/GenBank/DDBJ whole genome shotgun (WGS) entry which is preliminary data.</text>
</comment>
<dbReference type="Gene3D" id="3.40.50.300">
    <property type="entry name" value="P-loop containing nucleotide triphosphate hydrolases"/>
    <property type="match status" value="2"/>
</dbReference>
<dbReference type="GO" id="GO:0043138">
    <property type="term" value="F:3'-5' DNA helicase activity"/>
    <property type="evidence" value="ECO:0007669"/>
    <property type="project" value="UniProtKB-EC"/>
</dbReference>
<keyword evidence="6" id="KW-0238">DNA-binding</keyword>
<evidence type="ECO:0000256" key="8">
    <source>
        <dbReference type="ARBA" id="ARBA00025289"/>
    </source>
</evidence>